<protein>
    <submittedName>
        <fullName evidence="1">Uncharacterized protein</fullName>
    </submittedName>
</protein>
<accession>A0A3P5XNI8</accession>
<evidence type="ECO:0000313" key="1">
    <source>
        <dbReference type="EMBL" id="VDC30303.1"/>
    </source>
</evidence>
<dbReference type="EMBL" id="UXAU01000036">
    <property type="protein sequence ID" value="VDC30303.1"/>
    <property type="molecule type" value="Genomic_DNA"/>
</dbReference>
<dbReference type="Proteomes" id="UP000280861">
    <property type="component" value="Unassembled WGS sequence"/>
</dbReference>
<name>A0A3P5XNI8_9MICC</name>
<proteinExistence type="predicted"/>
<gene>
    <name evidence="1" type="ORF">PSET11_02463</name>
</gene>
<dbReference type="RefSeq" id="WP_124092584.1">
    <property type="nucleotide sequence ID" value="NZ_CBCRYA010000027.1"/>
</dbReference>
<sequence length="131" mass="13936">MTEIGGPGKPRKKLGAVAWMAIAFVGLIMAQVVSCSVQMARDPKNQPLSISDADAQLKCEAAVTANTNNSGSVYFNGGVEIARHEKFFLVTGHVSSRQGTQTTEPYECQVIKFDDGSVGAVETTVDRKGSK</sequence>
<dbReference type="AlphaFoldDB" id="A0A3P5XNI8"/>
<keyword evidence="2" id="KW-1185">Reference proteome</keyword>
<organism evidence="1 2">
    <name type="scientific">Arthrobacter ulcerisalmonis</name>
    <dbReference type="NCBI Taxonomy" id="2483813"/>
    <lineage>
        <taxon>Bacteria</taxon>
        <taxon>Bacillati</taxon>
        <taxon>Actinomycetota</taxon>
        <taxon>Actinomycetes</taxon>
        <taxon>Micrococcales</taxon>
        <taxon>Micrococcaceae</taxon>
        <taxon>Arthrobacter</taxon>
    </lineage>
</organism>
<evidence type="ECO:0000313" key="2">
    <source>
        <dbReference type="Proteomes" id="UP000280861"/>
    </source>
</evidence>
<reference evidence="1 2" key="1">
    <citation type="submission" date="2018-11" db="EMBL/GenBank/DDBJ databases">
        <authorList>
            <person name="Criscuolo A."/>
        </authorList>
    </citation>
    <scope>NUCLEOTIDE SEQUENCE [LARGE SCALE GENOMIC DNA]</scope>
    <source>
        <strain evidence="1">AT11b</strain>
    </source>
</reference>